<dbReference type="AlphaFoldDB" id="A0AAV1SLS1"/>
<dbReference type="Proteomes" id="UP001314170">
    <property type="component" value="Unassembled WGS sequence"/>
</dbReference>
<evidence type="ECO:0000313" key="3">
    <source>
        <dbReference type="Proteomes" id="UP001314170"/>
    </source>
</evidence>
<evidence type="ECO:0000313" key="2">
    <source>
        <dbReference type="EMBL" id="CAK7354362.1"/>
    </source>
</evidence>
<reference evidence="2 3" key="1">
    <citation type="submission" date="2024-01" db="EMBL/GenBank/DDBJ databases">
        <authorList>
            <person name="Waweru B."/>
        </authorList>
    </citation>
    <scope>NUCLEOTIDE SEQUENCE [LARGE SCALE GENOMIC DNA]</scope>
</reference>
<keyword evidence="3" id="KW-1185">Reference proteome</keyword>
<gene>
    <name evidence="2" type="ORF">DCAF_LOCUS25197</name>
</gene>
<sequence>MTGMVGNKIASSPSEKTLKTKPPLYSESTAPKRTQKQRAYEAILDQEEIQTA</sequence>
<protein>
    <submittedName>
        <fullName evidence="2">Uncharacterized protein</fullName>
    </submittedName>
</protein>
<name>A0AAV1SLS1_9ROSI</name>
<evidence type="ECO:0000256" key="1">
    <source>
        <dbReference type="SAM" id="MobiDB-lite"/>
    </source>
</evidence>
<dbReference type="EMBL" id="CAWUPB010001194">
    <property type="protein sequence ID" value="CAK7354362.1"/>
    <property type="molecule type" value="Genomic_DNA"/>
</dbReference>
<accession>A0AAV1SLS1</accession>
<organism evidence="2 3">
    <name type="scientific">Dovyalis caffra</name>
    <dbReference type="NCBI Taxonomy" id="77055"/>
    <lineage>
        <taxon>Eukaryota</taxon>
        <taxon>Viridiplantae</taxon>
        <taxon>Streptophyta</taxon>
        <taxon>Embryophyta</taxon>
        <taxon>Tracheophyta</taxon>
        <taxon>Spermatophyta</taxon>
        <taxon>Magnoliopsida</taxon>
        <taxon>eudicotyledons</taxon>
        <taxon>Gunneridae</taxon>
        <taxon>Pentapetalae</taxon>
        <taxon>rosids</taxon>
        <taxon>fabids</taxon>
        <taxon>Malpighiales</taxon>
        <taxon>Salicaceae</taxon>
        <taxon>Flacourtieae</taxon>
        <taxon>Dovyalis</taxon>
    </lineage>
</organism>
<feature type="region of interest" description="Disordered" evidence="1">
    <location>
        <begin position="1"/>
        <end position="37"/>
    </location>
</feature>
<comment type="caution">
    <text evidence="2">The sequence shown here is derived from an EMBL/GenBank/DDBJ whole genome shotgun (WGS) entry which is preliminary data.</text>
</comment>
<proteinExistence type="predicted"/>